<protein>
    <recommendedName>
        <fullName evidence="2">26S proteasome non-ATPase regulatory subunit 9</fullName>
    </recommendedName>
    <alternativeName>
        <fullName evidence="4">26S proteasome regulatory subunit p27</fullName>
    </alternativeName>
</protein>
<accession>A0A896MAP5</accession>
<evidence type="ECO:0000259" key="5">
    <source>
        <dbReference type="SMART" id="SM00228"/>
    </source>
</evidence>
<dbReference type="InterPro" id="IPR001478">
    <property type="entry name" value="PDZ"/>
</dbReference>
<evidence type="ECO:0000313" key="6">
    <source>
        <dbReference type="EMBL" id="QSC88214.1"/>
    </source>
</evidence>
<name>A0A896MAP5_NILLU</name>
<evidence type="ECO:0000256" key="1">
    <source>
        <dbReference type="ARBA" id="ARBA00005256"/>
    </source>
</evidence>
<dbReference type="InterPro" id="IPR041489">
    <property type="entry name" value="PDZ_6"/>
</dbReference>
<keyword evidence="6" id="KW-0647">Proteasome</keyword>
<dbReference type="OrthoDB" id="72325at2759"/>
<dbReference type="InterPro" id="IPR040815">
    <property type="entry name" value="Nas2_N"/>
</dbReference>
<comment type="similarity">
    <text evidence="1">Belongs to the proteasome subunit p27 family.</text>
</comment>
<dbReference type="InterPro" id="IPR035269">
    <property type="entry name" value="PSMD9"/>
</dbReference>
<dbReference type="PANTHER" id="PTHR12651:SF1">
    <property type="entry name" value="26S PROTEASOME NON-ATPASE REGULATORY SUBUNIT 9"/>
    <property type="match status" value="1"/>
</dbReference>
<dbReference type="Gene3D" id="6.10.140.1710">
    <property type="match status" value="1"/>
</dbReference>
<dbReference type="AlphaFoldDB" id="A0A896MAP5"/>
<dbReference type="GO" id="GO:0070682">
    <property type="term" value="P:proteasome regulatory particle assembly"/>
    <property type="evidence" value="ECO:0007669"/>
    <property type="project" value="InterPro"/>
</dbReference>
<evidence type="ECO:0000256" key="2">
    <source>
        <dbReference type="ARBA" id="ARBA00014937"/>
    </source>
</evidence>
<sequence>MVGMDKLEGQNFRDTLLDWMGEKFKIEKDIRSFNEILQQNGVGMDDPLVDAEGYPRNDIDVYQVRLARNKIICLNNDLKDMIETIERGISKWHKEEADKALSPARVNYTPFLRVGSVSPGSPADIDGLRAGDLLLEIGTVNGTNYSTMADVGRVVEHSIEKALEVRVLRHGRSVNLLLVPKPWSGQGNLGCVFLPIEAIER</sequence>
<dbReference type="EMBL" id="MT755982">
    <property type="protein sequence ID" value="QSC88214.1"/>
    <property type="molecule type" value="mRNA"/>
</dbReference>
<dbReference type="GO" id="GO:0000502">
    <property type="term" value="C:proteasome complex"/>
    <property type="evidence" value="ECO:0007669"/>
    <property type="project" value="UniProtKB-KW"/>
</dbReference>
<organism evidence="6">
    <name type="scientific">Nilaparvata lugens</name>
    <name type="common">Brown planthopper</name>
    <dbReference type="NCBI Taxonomy" id="108931"/>
    <lineage>
        <taxon>Eukaryota</taxon>
        <taxon>Metazoa</taxon>
        <taxon>Ecdysozoa</taxon>
        <taxon>Arthropoda</taxon>
        <taxon>Hexapoda</taxon>
        <taxon>Insecta</taxon>
        <taxon>Pterygota</taxon>
        <taxon>Neoptera</taxon>
        <taxon>Paraneoptera</taxon>
        <taxon>Hemiptera</taxon>
        <taxon>Auchenorrhyncha</taxon>
        <taxon>Fulgoroidea</taxon>
        <taxon>Delphacidae</taxon>
        <taxon>Delphacinae</taxon>
        <taxon>Nilaparvata</taxon>
    </lineage>
</organism>
<keyword evidence="3" id="KW-0143">Chaperone</keyword>
<dbReference type="GO" id="GO:0005737">
    <property type="term" value="C:cytoplasm"/>
    <property type="evidence" value="ECO:0007669"/>
    <property type="project" value="TreeGrafter"/>
</dbReference>
<dbReference type="FunFam" id="2.30.42.10:FF:000107">
    <property type="entry name" value="26S proteasome non-ATPase regulatory subunit 9"/>
    <property type="match status" value="1"/>
</dbReference>
<dbReference type="PANTHER" id="PTHR12651">
    <property type="entry name" value="26S PROTEASOME NON-ATPASE REGULATORY SUBUNIT 9"/>
    <property type="match status" value="1"/>
</dbReference>
<dbReference type="Pfam" id="PF18265">
    <property type="entry name" value="Nas2_N"/>
    <property type="match status" value="1"/>
</dbReference>
<dbReference type="GO" id="GO:0005634">
    <property type="term" value="C:nucleus"/>
    <property type="evidence" value="ECO:0007669"/>
    <property type="project" value="TreeGrafter"/>
</dbReference>
<dbReference type="Pfam" id="PF17820">
    <property type="entry name" value="PDZ_6"/>
    <property type="match status" value="1"/>
</dbReference>
<dbReference type="InterPro" id="IPR036034">
    <property type="entry name" value="PDZ_sf"/>
</dbReference>
<reference evidence="6" key="1">
    <citation type="submission" date="2020-07" db="EMBL/GenBank/DDBJ databases">
        <authorList>
            <person name="Wang W."/>
            <person name="Bao Y.Y."/>
        </authorList>
    </citation>
    <scope>NUCLEOTIDE SEQUENCE</scope>
</reference>
<dbReference type="Gene3D" id="2.30.42.10">
    <property type="match status" value="1"/>
</dbReference>
<evidence type="ECO:0000256" key="4">
    <source>
        <dbReference type="ARBA" id="ARBA00030007"/>
    </source>
</evidence>
<evidence type="ECO:0000256" key="3">
    <source>
        <dbReference type="ARBA" id="ARBA00023186"/>
    </source>
</evidence>
<feature type="domain" description="PDZ" evidence="5">
    <location>
        <begin position="100"/>
        <end position="171"/>
    </location>
</feature>
<proteinExistence type="evidence at transcript level"/>
<dbReference type="SUPFAM" id="SSF50156">
    <property type="entry name" value="PDZ domain-like"/>
    <property type="match status" value="1"/>
</dbReference>
<dbReference type="SMART" id="SM00228">
    <property type="entry name" value="PDZ"/>
    <property type="match status" value="1"/>
</dbReference>